<evidence type="ECO:0000256" key="7">
    <source>
        <dbReference type="RuleBase" id="RU364038"/>
    </source>
</evidence>
<feature type="domain" description="Disulphide bond isomerase DsbC/G N-terminal" evidence="8">
    <location>
        <begin position="56"/>
        <end position="114"/>
    </location>
</feature>
<dbReference type="InterPro" id="IPR009094">
    <property type="entry name" value="DiS-bond_isomerase_DsbC/G_N_sf"/>
</dbReference>
<sequence length="272" mass="29721">MHKIISRLILKLNIKQGLKLAVKLTPKLLMALLILPSVLHAQGLSDNDIAMLRAKLSPSLEVASGNQLQIVNIKATELASVVEVELNTGEVLYSDISGSFLFSGDMFRVTDNGLSNLSGIRRQGQTLDKIAAIDESEMIIYTPELVKASITVFTDVDCTYCRALHRDLDELMANGIEVRYLAYPRGGESAGSYQKMISVWCSDDRHKSLTQAKNGQNLPERDCQTPILEHYGLGNELGISGTPALILPSGQLIPGYMDAEKLIAMLLPENAP</sequence>
<name>A0A2A4MJG4_9GAMM</name>
<dbReference type="PANTHER" id="PTHR35272:SF3">
    <property type="entry name" value="THIOL:DISULFIDE INTERCHANGE PROTEIN DSBC"/>
    <property type="match status" value="1"/>
</dbReference>
<dbReference type="Gene3D" id="3.10.450.70">
    <property type="entry name" value="Disulphide bond isomerase, DsbC/G, N-terminal"/>
    <property type="match status" value="1"/>
</dbReference>
<dbReference type="GO" id="GO:0016853">
    <property type="term" value="F:isomerase activity"/>
    <property type="evidence" value="ECO:0007669"/>
    <property type="project" value="UniProtKB-KW"/>
</dbReference>
<organism evidence="10 11">
    <name type="scientific">SAR86 cluster bacterium</name>
    <dbReference type="NCBI Taxonomy" id="2030880"/>
    <lineage>
        <taxon>Bacteria</taxon>
        <taxon>Pseudomonadati</taxon>
        <taxon>Pseudomonadota</taxon>
        <taxon>Gammaproteobacteria</taxon>
        <taxon>SAR86 cluster</taxon>
    </lineage>
</organism>
<dbReference type="EMBL" id="NVQR01000096">
    <property type="protein sequence ID" value="PCH60265.1"/>
    <property type="molecule type" value="Genomic_DNA"/>
</dbReference>
<dbReference type="PANTHER" id="PTHR35272">
    <property type="entry name" value="THIOL:DISULFIDE INTERCHANGE PROTEIN DSBC-RELATED"/>
    <property type="match status" value="1"/>
</dbReference>
<evidence type="ECO:0000256" key="6">
    <source>
        <dbReference type="ARBA" id="ARBA00023284"/>
    </source>
</evidence>
<protein>
    <recommendedName>
        <fullName evidence="7">Thiol:disulfide interchange protein</fullName>
    </recommendedName>
</protein>
<feature type="domain" description="Thioredoxin-like fold" evidence="9">
    <location>
        <begin position="147"/>
        <end position="266"/>
    </location>
</feature>
<dbReference type="AlphaFoldDB" id="A0A2A4MJG4"/>
<dbReference type="Gene3D" id="3.40.30.10">
    <property type="entry name" value="Glutaredoxin"/>
    <property type="match status" value="1"/>
</dbReference>
<keyword evidence="5" id="KW-1015">Disulfide bond</keyword>
<evidence type="ECO:0000256" key="1">
    <source>
        <dbReference type="ARBA" id="ARBA00004418"/>
    </source>
</evidence>
<gene>
    <name evidence="10" type="ORF">COC19_06165</name>
</gene>
<evidence type="ECO:0000256" key="2">
    <source>
        <dbReference type="ARBA" id="ARBA00009813"/>
    </source>
</evidence>
<dbReference type="SUPFAM" id="SSF52833">
    <property type="entry name" value="Thioredoxin-like"/>
    <property type="match status" value="1"/>
</dbReference>
<keyword evidence="10" id="KW-0413">Isomerase</keyword>
<dbReference type="InterPro" id="IPR012336">
    <property type="entry name" value="Thioredoxin-like_fold"/>
</dbReference>
<evidence type="ECO:0000256" key="3">
    <source>
        <dbReference type="ARBA" id="ARBA00022729"/>
    </source>
</evidence>
<accession>A0A2A4MJG4</accession>
<dbReference type="Pfam" id="PF10411">
    <property type="entry name" value="DsbC_N"/>
    <property type="match status" value="1"/>
</dbReference>
<evidence type="ECO:0000313" key="11">
    <source>
        <dbReference type="Proteomes" id="UP000218172"/>
    </source>
</evidence>
<dbReference type="InterPro" id="IPR018950">
    <property type="entry name" value="DiS-bond_isomerase_DsbC/G_N"/>
</dbReference>
<dbReference type="Proteomes" id="UP000218172">
    <property type="component" value="Unassembled WGS sequence"/>
</dbReference>
<proteinExistence type="inferred from homology"/>
<keyword evidence="4 7" id="KW-0574">Periplasm</keyword>
<evidence type="ECO:0000256" key="5">
    <source>
        <dbReference type="ARBA" id="ARBA00023157"/>
    </source>
</evidence>
<dbReference type="GO" id="GO:0042597">
    <property type="term" value="C:periplasmic space"/>
    <property type="evidence" value="ECO:0007669"/>
    <property type="project" value="UniProtKB-SubCell"/>
</dbReference>
<dbReference type="CDD" id="cd03020">
    <property type="entry name" value="DsbA_DsbC_DsbG"/>
    <property type="match status" value="1"/>
</dbReference>
<evidence type="ECO:0000256" key="4">
    <source>
        <dbReference type="ARBA" id="ARBA00022764"/>
    </source>
</evidence>
<evidence type="ECO:0000259" key="9">
    <source>
        <dbReference type="Pfam" id="PF13098"/>
    </source>
</evidence>
<reference evidence="11" key="1">
    <citation type="submission" date="2017-08" db="EMBL/GenBank/DDBJ databases">
        <title>A dynamic microbial community with high functional redundancy inhabits the cold, oxic subseafloor aquifer.</title>
        <authorList>
            <person name="Tully B.J."/>
            <person name="Wheat C.G."/>
            <person name="Glazer B.T."/>
            <person name="Huber J.A."/>
        </authorList>
    </citation>
    <scope>NUCLEOTIDE SEQUENCE [LARGE SCALE GENOMIC DNA]</scope>
</reference>
<evidence type="ECO:0000313" key="10">
    <source>
        <dbReference type="EMBL" id="PCH60265.1"/>
    </source>
</evidence>
<comment type="function">
    <text evidence="7">Required for disulfide bond formation in some periplasmic proteins. Acts by transferring its disulfide bond to other proteins and is reduced in the process.</text>
</comment>
<dbReference type="Pfam" id="PF13098">
    <property type="entry name" value="Thioredoxin_2"/>
    <property type="match status" value="1"/>
</dbReference>
<dbReference type="InterPro" id="IPR036249">
    <property type="entry name" value="Thioredoxin-like_sf"/>
</dbReference>
<evidence type="ECO:0000259" key="8">
    <source>
        <dbReference type="Pfam" id="PF10411"/>
    </source>
</evidence>
<comment type="caution">
    <text evidence="10">The sequence shown here is derived from an EMBL/GenBank/DDBJ whole genome shotgun (WGS) entry which is preliminary data.</text>
</comment>
<dbReference type="SUPFAM" id="SSF54423">
    <property type="entry name" value="DsbC/DsbG N-terminal domain-like"/>
    <property type="match status" value="1"/>
</dbReference>
<dbReference type="InterPro" id="IPR033954">
    <property type="entry name" value="DiS-bond_Isoase_DsbC/G"/>
</dbReference>
<keyword evidence="6 7" id="KW-0676">Redox-active center</keyword>
<dbReference type="InterPro" id="IPR051470">
    <property type="entry name" value="Thiol:disulfide_interchange"/>
</dbReference>
<comment type="similarity">
    <text evidence="2 7">Belongs to the thioredoxin family. DsbC subfamily.</text>
</comment>
<comment type="subcellular location">
    <subcellularLocation>
        <location evidence="1 7">Periplasm</location>
    </subcellularLocation>
</comment>
<keyword evidence="3 7" id="KW-0732">Signal</keyword>